<feature type="binding site" evidence="8">
    <location>
        <begin position="109"/>
        <end position="112"/>
    </location>
    <ligand>
        <name>(6S)-5,6,7,8-tetrahydrofolate</name>
        <dbReference type="ChEBI" id="CHEBI:57453"/>
    </ligand>
</feature>
<dbReference type="InterPro" id="IPR011034">
    <property type="entry name" value="Formyl_transferase-like_C_sf"/>
</dbReference>
<proteinExistence type="inferred from homology"/>
<dbReference type="CDD" id="cd08704">
    <property type="entry name" value="Met_tRNA_FMT_C"/>
    <property type="match status" value="1"/>
</dbReference>
<feature type="region of interest" description="Disordered" evidence="9">
    <location>
        <begin position="33"/>
        <end position="59"/>
    </location>
</feature>
<feature type="domain" description="Formyl transferase N-terminal" evidence="10">
    <location>
        <begin position="1"/>
        <end position="179"/>
    </location>
</feature>
<evidence type="ECO:0000259" key="10">
    <source>
        <dbReference type="Pfam" id="PF00551"/>
    </source>
</evidence>
<dbReference type="GO" id="GO:0005829">
    <property type="term" value="C:cytosol"/>
    <property type="evidence" value="ECO:0007669"/>
    <property type="project" value="TreeGrafter"/>
</dbReference>
<dbReference type="OrthoDB" id="9802815at2"/>
<keyword evidence="5 8" id="KW-0808">Transferase</keyword>
<evidence type="ECO:0000256" key="7">
    <source>
        <dbReference type="ARBA" id="ARBA00048558"/>
    </source>
</evidence>
<dbReference type="InterPro" id="IPR037022">
    <property type="entry name" value="Formyl_trans_C_sf"/>
</dbReference>
<feature type="domain" description="Formyl transferase C-terminal" evidence="11">
    <location>
        <begin position="204"/>
        <end position="300"/>
    </location>
</feature>
<evidence type="ECO:0000256" key="5">
    <source>
        <dbReference type="ARBA" id="ARBA00022679"/>
    </source>
</evidence>
<dbReference type="InterPro" id="IPR005794">
    <property type="entry name" value="Fmt"/>
</dbReference>
<dbReference type="InterPro" id="IPR005793">
    <property type="entry name" value="Formyl_trans_C"/>
</dbReference>
<dbReference type="AlphaFoldDB" id="A0A1W1YVQ9"/>
<gene>
    <name evidence="8" type="primary">fmt</name>
    <name evidence="12" type="ORF">SAMN02745168_0711</name>
</gene>
<dbReference type="PROSITE" id="PS00373">
    <property type="entry name" value="GART"/>
    <property type="match status" value="1"/>
</dbReference>
<reference evidence="12 13" key="1">
    <citation type="submission" date="2017-04" db="EMBL/GenBank/DDBJ databases">
        <authorList>
            <person name="Afonso C.L."/>
            <person name="Miller P.J."/>
            <person name="Scott M.A."/>
            <person name="Spackman E."/>
            <person name="Goraichik I."/>
            <person name="Dimitrov K.M."/>
            <person name="Suarez D.L."/>
            <person name="Swayne D.E."/>
        </authorList>
    </citation>
    <scope>NUCLEOTIDE SEQUENCE [LARGE SCALE GENOMIC DNA]</scope>
    <source>
        <strain evidence="12 13">DSM 12816</strain>
    </source>
</reference>
<dbReference type="EMBL" id="FWXW01000001">
    <property type="protein sequence ID" value="SMC40287.1"/>
    <property type="molecule type" value="Genomic_DNA"/>
</dbReference>
<evidence type="ECO:0000256" key="3">
    <source>
        <dbReference type="ARBA" id="ARBA00012261"/>
    </source>
</evidence>
<evidence type="ECO:0000256" key="2">
    <source>
        <dbReference type="ARBA" id="ARBA00010699"/>
    </source>
</evidence>
<dbReference type="NCBIfam" id="TIGR00460">
    <property type="entry name" value="fmt"/>
    <property type="match status" value="1"/>
</dbReference>
<dbReference type="InterPro" id="IPR041711">
    <property type="entry name" value="Met-tRNA-FMT_N"/>
</dbReference>
<evidence type="ECO:0000256" key="4">
    <source>
        <dbReference type="ARBA" id="ARBA00016014"/>
    </source>
</evidence>
<keyword evidence="13" id="KW-1185">Reference proteome</keyword>
<sequence>MKIVFMGTPDFAVPSLERLYEDGHRVLAVFTQPDKPRNRGMKPAPPPVKRLAESQGTPVYQPASLRDPAALELLKSLRPDLIAVAAYGKLLPPSVLELPELGCVNVHASLLPKYRGAAPIHWAVINGEEETGITIMRMAEALDAGDILLQMKTPIGREETSEALHDRLSLLGAEALGRALPLLAAGKLTAVPQDPAGATYAPMLSRELSEVDWNRPAAAILNQIRGLLPWPAAGTSLDGKRLKLLEARPGGPCSAPAGRVLSSNGEGILVSCGDQNAVRITRLQGEGGKKMAASDYLRGHPVLPGTSAGPGLL</sequence>
<evidence type="ECO:0000256" key="1">
    <source>
        <dbReference type="ARBA" id="ARBA00002606"/>
    </source>
</evidence>
<dbReference type="PANTHER" id="PTHR11138">
    <property type="entry name" value="METHIONYL-TRNA FORMYLTRANSFERASE"/>
    <property type="match status" value="1"/>
</dbReference>
<dbReference type="PANTHER" id="PTHR11138:SF5">
    <property type="entry name" value="METHIONYL-TRNA FORMYLTRANSFERASE, MITOCHONDRIAL"/>
    <property type="match status" value="1"/>
</dbReference>
<dbReference type="InterPro" id="IPR001555">
    <property type="entry name" value="GART_AS"/>
</dbReference>
<evidence type="ECO:0000259" key="11">
    <source>
        <dbReference type="Pfam" id="PF02911"/>
    </source>
</evidence>
<dbReference type="Proteomes" id="UP000192790">
    <property type="component" value="Unassembled WGS sequence"/>
</dbReference>
<dbReference type="InterPro" id="IPR044135">
    <property type="entry name" value="Met-tRNA-FMT_C"/>
</dbReference>
<evidence type="ECO:0000256" key="8">
    <source>
        <dbReference type="HAMAP-Rule" id="MF_00182"/>
    </source>
</evidence>
<dbReference type="Pfam" id="PF02911">
    <property type="entry name" value="Formyl_trans_C"/>
    <property type="match status" value="1"/>
</dbReference>
<protein>
    <recommendedName>
        <fullName evidence="4 8">Methionyl-tRNA formyltransferase</fullName>
        <ecNumber evidence="3 8">2.1.2.9</ecNumber>
    </recommendedName>
</protein>
<dbReference type="InterPro" id="IPR036477">
    <property type="entry name" value="Formyl_transf_N_sf"/>
</dbReference>
<dbReference type="STRING" id="1122930.SAMN02745168_0711"/>
<dbReference type="RefSeq" id="WP_084233326.1">
    <property type="nucleotide sequence ID" value="NZ_FWXW01000001.1"/>
</dbReference>
<dbReference type="SUPFAM" id="SSF50486">
    <property type="entry name" value="FMT C-terminal domain-like"/>
    <property type="match status" value="1"/>
</dbReference>
<name>A0A1W1YVQ9_9FIRM</name>
<evidence type="ECO:0000256" key="9">
    <source>
        <dbReference type="SAM" id="MobiDB-lite"/>
    </source>
</evidence>
<dbReference type="CDD" id="cd08646">
    <property type="entry name" value="FMT_core_Met-tRNA-FMT_N"/>
    <property type="match status" value="1"/>
</dbReference>
<dbReference type="Gene3D" id="3.10.25.10">
    <property type="entry name" value="Formyl transferase, C-terminal domain"/>
    <property type="match status" value="1"/>
</dbReference>
<dbReference type="InterPro" id="IPR002376">
    <property type="entry name" value="Formyl_transf_N"/>
</dbReference>
<comment type="catalytic activity">
    <reaction evidence="7 8">
        <text>L-methionyl-tRNA(fMet) + (6R)-10-formyltetrahydrofolate = N-formyl-L-methionyl-tRNA(fMet) + (6S)-5,6,7,8-tetrahydrofolate + H(+)</text>
        <dbReference type="Rhea" id="RHEA:24380"/>
        <dbReference type="Rhea" id="RHEA-COMP:9952"/>
        <dbReference type="Rhea" id="RHEA-COMP:9953"/>
        <dbReference type="ChEBI" id="CHEBI:15378"/>
        <dbReference type="ChEBI" id="CHEBI:57453"/>
        <dbReference type="ChEBI" id="CHEBI:78530"/>
        <dbReference type="ChEBI" id="CHEBI:78844"/>
        <dbReference type="ChEBI" id="CHEBI:195366"/>
        <dbReference type="EC" id="2.1.2.9"/>
    </reaction>
</comment>
<dbReference type="EC" id="2.1.2.9" evidence="3 8"/>
<dbReference type="GO" id="GO:0004479">
    <property type="term" value="F:methionyl-tRNA formyltransferase activity"/>
    <property type="evidence" value="ECO:0007669"/>
    <property type="project" value="UniProtKB-UniRule"/>
</dbReference>
<accession>A0A1W1YVQ9</accession>
<comment type="function">
    <text evidence="1 8">Attaches a formyl group to the free amino group of methionyl-tRNA(fMet). The formyl group appears to play a dual role in the initiator identity of N-formylmethionyl-tRNA by promoting its recognition by IF2 and preventing the misappropriation of this tRNA by the elongation apparatus.</text>
</comment>
<keyword evidence="6 8" id="KW-0648">Protein biosynthesis</keyword>
<comment type="similarity">
    <text evidence="2 8">Belongs to the Fmt family.</text>
</comment>
<dbReference type="Pfam" id="PF00551">
    <property type="entry name" value="Formyl_trans_N"/>
    <property type="match status" value="1"/>
</dbReference>
<evidence type="ECO:0000313" key="13">
    <source>
        <dbReference type="Proteomes" id="UP000192790"/>
    </source>
</evidence>
<dbReference type="SUPFAM" id="SSF53328">
    <property type="entry name" value="Formyltransferase"/>
    <property type="match status" value="1"/>
</dbReference>
<dbReference type="HAMAP" id="MF_00182">
    <property type="entry name" value="Formyl_trans"/>
    <property type="match status" value="1"/>
</dbReference>
<organism evidence="12 13">
    <name type="scientific">Papillibacter cinnamivorans DSM 12816</name>
    <dbReference type="NCBI Taxonomy" id="1122930"/>
    <lineage>
        <taxon>Bacteria</taxon>
        <taxon>Bacillati</taxon>
        <taxon>Bacillota</taxon>
        <taxon>Clostridia</taxon>
        <taxon>Eubacteriales</taxon>
        <taxon>Oscillospiraceae</taxon>
        <taxon>Papillibacter</taxon>
    </lineage>
</organism>
<dbReference type="Gene3D" id="3.40.50.170">
    <property type="entry name" value="Formyl transferase, N-terminal domain"/>
    <property type="match status" value="1"/>
</dbReference>
<evidence type="ECO:0000313" key="12">
    <source>
        <dbReference type="EMBL" id="SMC40287.1"/>
    </source>
</evidence>
<evidence type="ECO:0000256" key="6">
    <source>
        <dbReference type="ARBA" id="ARBA00022917"/>
    </source>
</evidence>